<keyword evidence="3" id="KW-1003">Cell membrane</keyword>
<feature type="transmembrane region" description="Helical" evidence="7">
    <location>
        <begin position="305"/>
        <end position="327"/>
    </location>
</feature>
<dbReference type="Pfam" id="PF07690">
    <property type="entry name" value="MFS_1"/>
    <property type="match status" value="2"/>
</dbReference>
<gene>
    <name evidence="9" type="ORF">JJE72_01150</name>
</gene>
<dbReference type="CDD" id="cd17325">
    <property type="entry name" value="MFS_MdtG_SLC18_like"/>
    <property type="match status" value="1"/>
</dbReference>
<dbReference type="PROSITE" id="PS50850">
    <property type="entry name" value="MFS"/>
    <property type="match status" value="1"/>
</dbReference>
<feature type="transmembrane region" description="Helical" evidence="7">
    <location>
        <begin position="208"/>
        <end position="228"/>
    </location>
</feature>
<dbReference type="Gene3D" id="1.20.1250.20">
    <property type="entry name" value="MFS general substrate transporter like domains"/>
    <property type="match status" value="2"/>
</dbReference>
<evidence type="ECO:0000256" key="5">
    <source>
        <dbReference type="ARBA" id="ARBA00022989"/>
    </source>
</evidence>
<feature type="transmembrane region" description="Helical" evidence="7">
    <location>
        <begin position="9"/>
        <end position="27"/>
    </location>
</feature>
<reference evidence="9 10" key="1">
    <citation type="submission" date="2021-01" db="EMBL/GenBank/DDBJ databases">
        <title>Genome public.</title>
        <authorList>
            <person name="Liu C."/>
            <person name="Sun Q."/>
        </authorList>
    </citation>
    <scope>NUCLEOTIDE SEQUENCE [LARGE SCALE GENOMIC DNA]</scope>
    <source>
        <strain evidence="9 10">JC656</strain>
    </source>
</reference>
<feature type="transmembrane region" description="Helical" evidence="7">
    <location>
        <begin position="169"/>
        <end position="187"/>
    </location>
</feature>
<name>A0ABS1JY18_9MICC</name>
<keyword evidence="10" id="KW-1185">Reference proteome</keyword>
<protein>
    <submittedName>
        <fullName evidence="9">MFS transporter</fullName>
    </submittedName>
</protein>
<dbReference type="PANTHER" id="PTHR23517:SF3">
    <property type="entry name" value="INTEGRAL MEMBRANE TRANSPORT PROTEIN"/>
    <property type="match status" value="1"/>
</dbReference>
<dbReference type="InterPro" id="IPR020846">
    <property type="entry name" value="MFS_dom"/>
</dbReference>
<evidence type="ECO:0000256" key="7">
    <source>
        <dbReference type="SAM" id="Phobius"/>
    </source>
</evidence>
<feature type="transmembrane region" description="Helical" evidence="7">
    <location>
        <begin position="364"/>
        <end position="387"/>
    </location>
</feature>
<feature type="transmembrane region" description="Helical" evidence="7">
    <location>
        <begin position="47"/>
        <end position="67"/>
    </location>
</feature>
<evidence type="ECO:0000256" key="2">
    <source>
        <dbReference type="ARBA" id="ARBA00022448"/>
    </source>
</evidence>
<keyword evidence="4 7" id="KW-0812">Transmembrane</keyword>
<evidence type="ECO:0000256" key="6">
    <source>
        <dbReference type="ARBA" id="ARBA00023136"/>
    </source>
</evidence>
<feature type="transmembrane region" description="Helical" evidence="7">
    <location>
        <begin position="79"/>
        <end position="97"/>
    </location>
</feature>
<keyword evidence="6 7" id="KW-0472">Membrane</keyword>
<organism evidence="9 10">
    <name type="scientific">Sinomonas cellulolyticus</name>
    <dbReference type="NCBI Taxonomy" id="2801916"/>
    <lineage>
        <taxon>Bacteria</taxon>
        <taxon>Bacillati</taxon>
        <taxon>Actinomycetota</taxon>
        <taxon>Actinomycetes</taxon>
        <taxon>Micrococcales</taxon>
        <taxon>Micrococcaceae</taxon>
        <taxon>Sinomonas</taxon>
    </lineage>
</organism>
<evidence type="ECO:0000259" key="8">
    <source>
        <dbReference type="PROSITE" id="PS50850"/>
    </source>
</evidence>
<feature type="transmembrane region" description="Helical" evidence="7">
    <location>
        <begin position="279"/>
        <end position="299"/>
    </location>
</feature>
<accession>A0ABS1JY18</accession>
<feature type="transmembrane region" description="Helical" evidence="7">
    <location>
        <begin position="142"/>
        <end position="163"/>
    </location>
</feature>
<proteinExistence type="predicted"/>
<sequence>MVRSGNEGFSLLSIAVPAFGPSVLFSIGEGAVLPVVPLSARDLGGSVAVAALTVTLIGLGSLVFNLPASLLTVRFGERWAIVGAQAAGAVVLTVAALATQLWLFMPALVILGMAASVTNLARQKYLTEAVPPAFRARALSTLGGTLRIGLFLGPFLGAGAMHLWGLRGAYWVGAAVFAGAAAVALFMPDLEDDAARSGRAPQPRLARVAVTHWKVLAGVGLGVLFVAAVRQSRQVVIPLWAEHLGLDAPTASLVYGIAGGVDLLLFYPGGKIMDLRGRLAVALPSMVIMGLALVAMPFTAAFWPFLAVSCLLGLGNGIGSGMIMTLGADFSPDHGRAQFLGLWRLMADSGSTLGPVLLSTVTAVSALAVGVAATGILGLAAAAVLAWSVPRAQAASAGEPSGRVALRGRADQP</sequence>
<keyword evidence="2" id="KW-0813">Transport</keyword>
<dbReference type="InterPro" id="IPR036259">
    <property type="entry name" value="MFS_trans_sf"/>
</dbReference>
<dbReference type="InterPro" id="IPR050171">
    <property type="entry name" value="MFS_Transporters"/>
</dbReference>
<feature type="transmembrane region" description="Helical" evidence="7">
    <location>
        <begin position="339"/>
        <end position="358"/>
    </location>
</feature>
<evidence type="ECO:0000256" key="1">
    <source>
        <dbReference type="ARBA" id="ARBA00004651"/>
    </source>
</evidence>
<evidence type="ECO:0000256" key="3">
    <source>
        <dbReference type="ARBA" id="ARBA00022475"/>
    </source>
</evidence>
<dbReference type="SUPFAM" id="SSF103473">
    <property type="entry name" value="MFS general substrate transporter"/>
    <property type="match status" value="1"/>
</dbReference>
<comment type="subcellular location">
    <subcellularLocation>
        <location evidence="1">Cell membrane</location>
        <topology evidence="1">Multi-pass membrane protein</topology>
    </subcellularLocation>
</comment>
<comment type="caution">
    <text evidence="9">The sequence shown here is derived from an EMBL/GenBank/DDBJ whole genome shotgun (WGS) entry which is preliminary data.</text>
</comment>
<feature type="domain" description="Major facilitator superfamily (MFS) profile" evidence="8">
    <location>
        <begin position="14"/>
        <end position="393"/>
    </location>
</feature>
<dbReference type="InterPro" id="IPR011701">
    <property type="entry name" value="MFS"/>
</dbReference>
<evidence type="ECO:0000313" key="9">
    <source>
        <dbReference type="EMBL" id="MBL0704110.1"/>
    </source>
</evidence>
<feature type="transmembrane region" description="Helical" evidence="7">
    <location>
        <begin position="248"/>
        <end position="267"/>
    </location>
</feature>
<evidence type="ECO:0000313" key="10">
    <source>
        <dbReference type="Proteomes" id="UP000639051"/>
    </source>
</evidence>
<dbReference type="InterPro" id="IPR001958">
    <property type="entry name" value="Tet-R_TetA/multi-R_MdtG-like"/>
</dbReference>
<keyword evidence="5 7" id="KW-1133">Transmembrane helix</keyword>
<dbReference type="Proteomes" id="UP000639051">
    <property type="component" value="Unassembled WGS sequence"/>
</dbReference>
<evidence type="ECO:0000256" key="4">
    <source>
        <dbReference type="ARBA" id="ARBA00022692"/>
    </source>
</evidence>
<dbReference type="EMBL" id="JAERRC010000005">
    <property type="protein sequence ID" value="MBL0704110.1"/>
    <property type="molecule type" value="Genomic_DNA"/>
</dbReference>
<dbReference type="RefSeq" id="WP_189694789.1">
    <property type="nucleotide sequence ID" value="NZ_BNCM01000013.1"/>
</dbReference>
<feature type="transmembrane region" description="Helical" evidence="7">
    <location>
        <begin position="103"/>
        <end position="121"/>
    </location>
</feature>
<dbReference type="PANTHER" id="PTHR23517">
    <property type="entry name" value="RESISTANCE PROTEIN MDTM, PUTATIVE-RELATED-RELATED"/>
    <property type="match status" value="1"/>
</dbReference>
<dbReference type="PRINTS" id="PR01035">
    <property type="entry name" value="TCRTETA"/>
</dbReference>